<sequence>MSEGTDRNHSPSDRDRQPPHADRPSLGTTRLSRIRSLTEELGRRHPQRIQTSTSGTASSNRPPGEWILAYDSGARNVLPPIDDLMSAEEHSRSTGYRRPDQSSSRGNRDILISAILPPLPDNSDEAMDIEMNNQRMDETNDDSATTRRRVPDMPRPFAVRDLEGLLGDSGRGDDDDLDFTRARFPSQLRHSATATSENPPADARNERDMDPNERRWLDMLYMRMPPASSTMSPHIQALLSRRAADGGRLDAPGRDALWNLMLEEDGSDEGEDDESEWERTSSPAEISHRGVTRNAAELLAELHAAAGGAPPAPARSVPLPSLVPSRPATNAHLRGTHAPNVVGSSNRITSHTRTTGRDQESAGRGESNLPSEESASGASLRRRKSIKRRRIESGMDISYPYPIMTSANSEPIPNTSLPEYMQMANTPILAIPTTFNPLDKCSRLTISPSTSSDIGYGPLVAVKFIGTGARGDADAAAVRTDHPIPPTCGIYYYEATIISKGKDGYISIGLSNRFTNLSRLVGWEPGSYAWHMDDGFVFEGRGEGTSKGWPTSTTGDVIGCGVDFTTGKAFFTKNGQMVGHAFKNIAPADKLYPSIGLRTPGETVQCNFTGPFKYDIVTHVRQVKRDLLNTILRKDSVNIKADVSTGEDLQREHTLTPIAVSGKSSTKNTIKKATTSTATSQQVIRNIDGALAPAVLSYLQHNGFFGSAAAMRKDMSSRKRLLDTGVEDFNSARHQKIAKTEKWYETQEDSWRQLQNVKRDYQENRLSKVWDTLRINVKPSIAYPHFLDSFDALWSCRIRTRYFLKIVSKILVRTDYKGAETVDQTTVNLPELKQDPDFKKFVLGDLDLSGLLQSQMPHEFDASSVLLALGQHMRNLHGDSSNPSVKQAVDEAVSYIPYVSTCDLPADMCERISQAALAEEAEELVRAIREHQGKPVKSGLEEAFAIEDQTLRNLGSTHHFAPASYVGVEDIVRGIE</sequence>
<keyword evidence="2" id="KW-1185">Reference proteome</keyword>
<name>A0ACC2VYM4_9TREE</name>
<organism evidence="1 2">
    <name type="scientific">Naganishia friedmannii</name>
    <dbReference type="NCBI Taxonomy" id="89922"/>
    <lineage>
        <taxon>Eukaryota</taxon>
        <taxon>Fungi</taxon>
        <taxon>Dikarya</taxon>
        <taxon>Basidiomycota</taxon>
        <taxon>Agaricomycotina</taxon>
        <taxon>Tremellomycetes</taxon>
        <taxon>Filobasidiales</taxon>
        <taxon>Filobasidiaceae</taxon>
        <taxon>Naganishia</taxon>
    </lineage>
</organism>
<dbReference type="Proteomes" id="UP001227268">
    <property type="component" value="Unassembled WGS sequence"/>
</dbReference>
<accession>A0ACC2VYM4</accession>
<evidence type="ECO:0000313" key="1">
    <source>
        <dbReference type="EMBL" id="KAJ9104422.1"/>
    </source>
</evidence>
<gene>
    <name evidence="1" type="ORF">QFC21_001917</name>
</gene>
<reference evidence="1" key="1">
    <citation type="submission" date="2023-04" db="EMBL/GenBank/DDBJ databases">
        <title>Draft Genome sequencing of Naganishia species isolated from polar environments using Oxford Nanopore Technology.</title>
        <authorList>
            <person name="Leo P."/>
            <person name="Venkateswaran K."/>
        </authorList>
    </citation>
    <scope>NUCLEOTIDE SEQUENCE</scope>
    <source>
        <strain evidence="1">MNA-CCFEE 5423</strain>
    </source>
</reference>
<evidence type="ECO:0000313" key="2">
    <source>
        <dbReference type="Proteomes" id="UP001227268"/>
    </source>
</evidence>
<proteinExistence type="predicted"/>
<comment type="caution">
    <text evidence="1">The sequence shown here is derived from an EMBL/GenBank/DDBJ whole genome shotgun (WGS) entry which is preliminary data.</text>
</comment>
<dbReference type="EMBL" id="JASBWT010000005">
    <property type="protein sequence ID" value="KAJ9104422.1"/>
    <property type="molecule type" value="Genomic_DNA"/>
</dbReference>
<protein>
    <submittedName>
        <fullName evidence="1">Uncharacterized protein</fullName>
    </submittedName>
</protein>